<evidence type="ECO:0000256" key="3">
    <source>
        <dbReference type="SAM" id="MobiDB-lite"/>
    </source>
</evidence>
<evidence type="ECO:0000256" key="2">
    <source>
        <dbReference type="ARBA" id="ARBA00022737"/>
    </source>
</evidence>
<dbReference type="STRING" id="40754.THII_1894"/>
<feature type="region of interest" description="Disordered" evidence="3">
    <location>
        <begin position="95"/>
        <end position="131"/>
    </location>
</feature>
<dbReference type="AlphaFoldDB" id="A0A090BV40"/>
<organism evidence="6 7">
    <name type="scientific">Thioploca ingrica</name>
    <dbReference type="NCBI Taxonomy" id="40754"/>
    <lineage>
        <taxon>Bacteria</taxon>
        <taxon>Pseudomonadati</taxon>
        <taxon>Pseudomonadota</taxon>
        <taxon>Gammaproteobacteria</taxon>
        <taxon>Thiotrichales</taxon>
        <taxon>Thiotrichaceae</taxon>
        <taxon>Thioploca</taxon>
    </lineage>
</organism>
<keyword evidence="4" id="KW-0732">Signal</keyword>
<evidence type="ECO:0000259" key="5">
    <source>
        <dbReference type="PROSITE" id="PS50222"/>
    </source>
</evidence>
<dbReference type="Gene3D" id="1.10.238.10">
    <property type="entry name" value="EF-hand"/>
    <property type="match status" value="2"/>
</dbReference>
<keyword evidence="7" id="KW-1185">Reference proteome</keyword>
<evidence type="ECO:0000256" key="4">
    <source>
        <dbReference type="SAM" id="SignalP"/>
    </source>
</evidence>
<dbReference type="SUPFAM" id="SSF47473">
    <property type="entry name" value="EF-hand"/>
    <property type="match status" value="1"/>
</dbReference>
<evidence type="ECO:0000313" key="7">
    <source>
        <dbReference type="Proteomes" id="UP000031623"/>
    </source>
</evidence>
<dbReference type="HOGENOM" id="CLU_1440449_0_0_6"/>
<dbReference type="EMBL" id="AP014633">
    <property type="protein sequence ID" value="BAP56191.1"/>
    <property type="molecule type" value="Genomic_DNA"/>
</dbReference>
<dbReference type="CDD" id="cd00051">
    <property type="entry name" value="EFh"/>
    <property type="match status" value="1"/>
</dbReference>
<proteinExistence type="predicted"/>
<evidence type="ECO:0000256" key="1">
    <source>
        <dbReference type="ARBA" id="ARBA00022723"/>
    </source>
</evidence>
<accession>A0A090BV40</accession>
<dbReference type="OrthoDB" id="5703633at2"/>
<dbReference type="Proteomes" id="UP000031623">
    <property type="component" value="Chromosome"/>
</dbReference>
<dbReference type="Pfam" id="PF13202">
    <property type="entry name" value="EF-hand_5"/>
    <property type="match status" value="4"/>
</dbReference>
<dbReference type="PANTHER" id="PTHR10891">
    <property type="entry name" value="EF-HAND CALCIUM-BINDING DOMAIN CONTAINING PROTEIN"/>
    <property type="match status" value="1"/>
</dbReference>
<dbReference type="InterPro" id="IPR039647">
    <property type="entry name" value="EF_hand_pair_protein_CML-like"/>
</dbReference>
<name>A0A090BV40_9GAMM</name>
<feature type="signal peptide" evidence="4">
    <location>
        <begin position="1"/>
        <end position="22"/>
    </location>
</feature>
<dbReference type="KEGG" id="tig:THII_1894"/>
<feature type="domain" description="EF-hand" evidence="5">
    <location>
        <begin position="39"/>
        <end position="74"/>
    </location>
</feature>
<dbReference type="SMART" id="SM00054">
    <property type="entry name" value="EFh"/>
    <property type="match status" value="3"/>
</dbReference>
<dbReference type="PROSITE" id="PS00018">
    <property type="entry name" value="EF_HAND_1"/>
    <property type="match status" value="2"/>
</dbReference>
<dbReference type="InterPro" id="IPR011992">
    <property type="entry name" value="EF-hand-dom_pair"/>
</dbReference>
<gene>
    <name evidence="6" type="ORF">THII_1894</name>
</gene>
<protein>
    <submittedName>
        <fullName evidence="6">Calcium-binding EF-hand domain protein</fullName>
    </submittedName>
</protein>
<keyword evidence="2" id="KW-0677">Repeat</keyword>
<feature type="domain" description="EF-hand" evidence="5">
    <location>
        <begin position="163"/>
        <end position="188"/>
    </location>
</feature>
<reference evidence="6 7" key="1">
    <citation type="journal article" date="2014" name="ISME J.">
        <title>Ecophysiology of Thioploca ingrica as revealed by the complete genome sequence supplemented with proteomic evidence.</title>
        <authorList>
            <person name="Kojima H."/>
            <person name="Ogura Y."/>
            <person name="Yamamoto N."/>
            <person name="Togashi T."/>
            <person name="Mori H."/>
            <person name="Watanabe T."/>
            <person name="Nemoto F."/>
            <person name="Kurokawa K."/>
            <person name="Hayashi T."/>
            <person name="Fukui M."/>
        </authorList>
    </citation>
    <scope>NUCLEOTIDE SEQUENCE [LARGE SCALE GENOMIC DNA]</scope>
</reference>
<dbReference type="InterPro" id="IPR018247">
    <property type="entry name" value="EF_Hand_1_Ca_BS"/>
</dbReference>
<dbReference type="PROSITE" id="PS50222">
    <property type="entry name" value="EF_HAND_2"/>
    <property type="match status" value="2"/>
</dbReference>
<dbReference type="GO" id="GO:0005509">
    <property type="term" value="F:calcium ion binding"/>
    <property type="evidence" value="ECO:0007669"/>
    <property type="project" value="InterPro"/>
</dbReference>
<dbReference type="InterPro" id="IPR002048">
    <property type="entry name" value="EF_hand_dom"/>
</dbReference>
<feature type="chain" id="PRO_5001853419" evidence="4">
    <location>
        <begin position="23"/>
        <end position="188"/>
    </location>
</feature>
<sequence>MKPMMTFATMMTLSLVVPTSFAVDNNPAYSYGYGNPGPGPALRVERMMSRLDLNQDGQITLDEAQSVHARLFKPADTDGNGMLNLAEFQNMTSIMRGPQSPAGAGKGRGRGRGNPGGGRGQNPSCPRLGNWNDIDWTQARFARFDNNGDGQITLTEFTANMPMFDRFDADNNGVITQAELRQMPRPSW</sequence>
<evidence type="ECO:0000313" key="6">
    <source>
        <dbReference type="EMBL" id="BAP56191.1"/>
    </source>
</evidence>
<keyword evidence="1" id="KW-0479">Metal-binding</keyword>